<dbReference type="InterPro" id="IPR050248">
    <property type="entry name" value="Polysacc_deacetylase_ArnD"/>
</dbReference>
<keyword evidence="3" id="KW-1185">Reference proteome</keyword>
<dbReference type="EC" id="3.-.-.-" evidence="2"/>
<organism evidence="2 3">
    <name type="scientific">Paraburkholderia kururiensis</name>
    <dbReference type="NCBI Taxonomy" id="984307"/>
    <lineage>
        <taxon>Bacteria</taxon>
        <taxon>Pseudomonadati</taxon>
        <taxon>Pseudomonadota</taxon>
        <taxon>Betaproteobacteria</taxon>
        <taxon>Burkholderiales</taxon>
        <taxon>Burkholderiaceae</taxon>
        <taxon>Paraburkholderia</taxon>
    </lineage>
</organism>
<name>A0ABZ0WU47_9BURK</name>
<dbReference type="RefSeq" id="WP_232833351.1">
    <property type="nucleotide sequence ID" value="NZ_CP139965.1"/>
</dbReference>
<dbReference type="Pfam" id="PF01522">
    <property type="entry name" value="Polysacc_deac_1"/>
    <property type="match status" value="1"/>
</dbReference>
<dbReference type="Proteomes" id="UP001325479">
    <property type="component" value="Chromosome"/>
</dbReference>
<evidence type="ECO:0000313" key="2">
    <source>
        <dbReference type="EMBL" id="WQD80938.1"/>
    </source>
</evidence>
<dbReference type="PANTHER" id="PTHR10587">
    <property type="entry name" value="GLYCOSYL TRANSFERASE-RELATED"/>
    <property type="match status" value="1"/>
</dbReference>
<feature type="domain" description="NodB homology" evidence="1">
    <location>
        <begin position="69"/>
        <end position="255"/>
    </location>
</feature>
<dbReference type="EMBL" id="CP139965">
    <property type="protein sequence ID" value="WQD80938.1"/>
    <property type="molecule type" value="Genomic_DNA"/>
</dbReference>
<dbReference type="InterPro" id="IPR002509">
    <property type="entry name" value="NODB_dom"/>
</dbReference>
<dbReference type="SUPFAM" id="SSF88713">
    <property type="entry name" value="Glycoside hydrolase/deacetylase"/>
    <property type="match status" value="1"/>
</dbReference>
<gene>
    <name evidence="2" type="ORF">U0042_08815</name>
</gene>
<dbReference type="Gene3D" id="3.20.20.370">
    <property type="entry name" value="Glycoside hydrolase/deacetylase"/>
    <property type="match status" value="1"/>
</dbReference>
<dbReference type="PROSITE" id="PS51677">
    <property type="entry name" value="NODB"/>
    <property type="match status" value="1"/>
</dbReference>
<accession>A0ABZ0WU47</accession>
<dbReference type="CDD" id="cd10917">
    <property type="entry name" value="CE4_NodB_like_6s_7s"/>
    <property type="match status" value="1"/>
</dbReference>
<evidence type="ECO:0000313" key="3">
    <source>
        <dbReference type="Proteomes" id="UP001325479"/>
    </source>
</evidence>
<proteinExistence type="predicted"/>
<sequence>MEQPPALTLSAAWHAFAAAGCVVHPAAWPWWLAGTFANHAVVTVAGLWPRSSMLGPNWTRLPAAASERRAIALTIDDGPDPHVTPQVLDLLDRHGVRATFFCIGEHARRYPALAREIVARGHAVENHSQRHRHTFSVSGPGVLAREIEAAQETLADLTGEPPRFFRAPAGLRNVFLEPVLQRFDLRLASWTRRGFDTRETRADVVAQRLVHQLAAGDILLAHDGNAANGVDGRPVILSMLPQVFAAAEREQLHFITLREALPSA</sequence>
<protein>
    <submittedName>
        <fullName evidence="2">Polysaccharide deacetylase family protein</fullName>
        <ecNumber evidence="2">3.-.-.-</ecNumber>
    </submittedName>
</protein>
<dbReference type="GO" id="GO:0016787">
    <property type="term" value="F:hydrolase activity"/>
    <property type="evidence" value="ECO:0007669"/>
    <property type="project" value="UniProtKB-KW"/>
</dbReference>
<keyword evidence="2" id="KW-0378">Hydrolase</keyword>
<dbReference type="PANTHER" id="PTHR10587:SF137">
    <property type="entry name" value="4-DEOXY-4-FORMAMIDO-L-ARABINOSE-PHOSPHOUNDECAPRENOL DEFORMYLASE ARND-RELATED"/>
    <property type="match status" value="1"/>
</dbReference>
<evidence type="ECO:0000259" key="1">
    <source>
        <dbReference type="PROSITE" id="PS51677"/>
    </source>
</evidence>
<dbReference type="InterPro" id="IPR011330">
    <property type="entry name" value="Glyco_hydro/deAcase_b/a-brl"/>
</dbReference>
<reference evidence="2 3" key="1">
    <citation type="submission" date="2023-12" db="EMBL/GenBank/DDBJ databases">
        <title>Genome sequencing and assembly of bacterial species from a model synthetic community.</title>
        <authorList>
            <person name="Hogle S.L."/>
        </authorList>
    </citation>
    <scope>NUCLEOTIDE SEQUENCE [LARGE SCALE GENOMIC DNA]</scope>
    <source>
        <strain evidence="2 3">HAMBI 2494</strain>
    </source>
</reference>